<evidence type="ECO:0000313" key="8">
    <source>
        <dbReference type="Proteomes" id="UP001220395"/>
    </source>
</evidence>
<feature type="transmembrane region" description="Helical" evidence="6">
    <location>
        <begin position="350"/>
        <end position="373"/>
    </location>
</feature>
<feature type="transmembrane region" description="Helical" evidence="6">
    <location>
        <begin position="135"/>
        <end position="156"/>
    </location>
</feature>
<feature type="transmembrane region" description="Helical" evidence="6">
    <location>
        <begin position="421"/>
        <end position="440"/>
    </location>
</feature>
<name>A0ABY7TM51_9SPHN</name>
<dbReference type="PANTHER" id="PTHR30250">
    <property type="entry name" value="PST FAMILY PREDICTED COLANIC ACID TRANSPORTER"/>
    <property type="match status" value="1"/>
</dbReference>
<keyword evidence="3 6" id="KW-0812">Transmembrane</keyword>
<evidence type="ECO:0000256" key="5">
    <source>
        <dbReference type="ARBA" id="ARBA00023136"/>
    </source>
</evidence>
<dbReference type="Proteomes" id="UP001220395">
    <property type="component" value="Chromosome"/>
</dbReference>
<dbReference type="PANTHER" id="PTHR30250:SF31">
    <property type="entry name" value="INNER MEMBRANE PROTEIN YGHQ"/>
    <property type="match status" value="1"/>
</dbReference>
<dbReference type="EMBL" id="CP117411">
    <property type="protein sequence ID" value="WCT73319.1"/>
    <property type="molecule type" value="Genomic_DNA"/>
</dbReference>
<evidence type="ECO:0000256" key="6">
    <source>
        <dbReference type="SAM" id="Phobius"/>
    </source>
</evidence>
<dbReference type="Pfam" id="PF13440">
    <property type="entry name" value="Polysacc_synt_3"/>
    <property type="match status" value="1"/>
</dbReference>
<evidence type="ECO:0000313" key="7">
    <source>
        <dbReference type="EMBL" id="WCT73319.1"/>
    </source>
</evidence>
<evidence type="ECO:0000256" key="1">
    <source>
        <dbReference type="ARBA" id="ARBA00004651"/>
    </source>
</evidence>
<feature type="transmembrane region" description="Helical" evidence="6">
    <location>
        <begin position="29"/>
        <end position="49"/>
    </location>
</feature>
<gene>
    <name evidence="7" type="ORF">PQ455_17155</name>
</gene>
<keyword evidence="2" id="KW-1003">Cell membrane</keyword>
<keyword evidence="5 6" id="KW-0472">Membrane</keyword>
<evidence type="ECO:0000256" key="3">
    <source>
        <dbReference type="ARBA" id="ARBA00022692"/>
    </source>
</evidence>
<evidence type="ECO:0000256" key="2">
    <source>
        <dbReference type="ARBA" id="ARBA00022475"/>
    </source>
</evidence>
<keyword evidence="8" id="KW-1185">Reference proteome</keyword>
<evidence type="ECO:0000256" key="4">
    <source>
        <dbReference type="ARBA" id="ARBA00022989"/>
    </source>
</evidence>
<sequence>MSPVSAPDEALAPPPASPPGALKRIMGNLAHLLGGKAAAGVVSLVYLVLASRTLGVNDYGVLVLVNAYAILIGSVVAFSGFHGVVRYGALALEAGDREGLAAIIRHMALIEIGCGVAALVVAAALAPLVGPRLGWSPQTVTAAMVYSLAVIGTVRATPQGLLQLDKRFDLIGVHQTVQPLVRLVGALIAWGTGAGLIGFLAAWLVSAVAEGLAMWALAWRSWGRLTDNATPRGRWRGVGAGNQGFGRFILLTNFDITLRELAPNLTPVTIGWVLGPAAAGLFALAQRASAVLQQPAVLLGQASYAVLAELAARGEMARLRLTVWRGAGLMALAGSVILLVLAAAGGHLLMLIGGPSFAGGGLLLVLVAAGRAANLATTPIASALTAMGLAEKSVVVALVVNIALYPALPPLLWWLPSTGAGWHAALQGAVSALLLAAMFARSSRVSGFRQ</sequence>
<feature type="transmembrane region" description="Helical" evidence="6">
    <location>
        <begin position="394"/>
        <end position="415"/>
    </location>
</feature>
<reference evidence="7 8" key="1">
    <citation type="submission" date="2023-02" db="EMBL/GenBank/DDBJ databases">
        <title>Genome sequence of Sphingomonas naphthae.</title>
        <authorList>
            <person name="Kim S."/>
            <person name="Heo J."/>
            <person name="Kwon S.-W."/>
        </authorList>
    </citation>
    <scope>NUCLEOTIDE SEQUENCE [LARGE SCALE GENOMIC DNA]</scope>
    <source>
        <strain evidence="7 8">KACC 18716</strain>
    </source>
</reference>
<keyword evidence="4 6" id="KW-1133">Transmembrane helix</keyword>
<accession>A0ABY7TM51</accession>
<comment type="subcellular location">
    <subcellularLocation>
        <location evidence="1">Cell membrane</location>
        <topology evidence="1">Multi-pass membrane protein</topology>
    </subcellularLocation>
</comment>
<feature type="transmembrane region" description="Helical" evidence="6">
    <location>
        <begin position="61"/>
        <end position="85"/>
    </location>
</feature>
<feature type="transmembrane region" description="Helical" evidence="6">
    <location>
        <begin position="106"/>
        <end position="129"/>
    </location>
</feature>
<proteinExistence type="predicted"/>
<organism evidence="7 8">
    <name type="scientific">Sphingomonas naphthae</name>
    <dbReference type="NCBI Taxonomy" id="1813468"/>
    <lineage>
        <taxon>Bacteria</taxon>
        <taxon>Pseudomonadati</taxon>
        <taxon>Pseudomonadota</taxon>
        <taxon>Alphaproteobacteria</taxon>
        <taxon>Sphingomonadales</taxon>
        <taxon>Sphingomonadaceae</taxon>
        <taxon>Sphingomonas</taxon>
    </lineage>
</organism>
<dbReference type="RefSeq" id="WP_273687457.1">
    <property type="nucleotide sequence ID" value="NZ_CP117411.1"/>
</dbReference>
<feature type="transmembrane region" description="Helical" evidence="6">
    <location>
        <begin position="323"/>
        <end position="344"/>
    </location>
</feature>
<dbReference type="InterPro" id="IPR050833">
    <property type="entry name" value="Poly_Biosynth_Transport"/>
</dbReference>
<protein>
    <submittedName>
        <fullName evidence="7">Lipopolysaccharide biosynthesis protein</fullName>
    </submittedName>
</protein>